<organism evidence="1 2">
    <name type="scientific">Kerstersia gyiorum</name>
    <dbReference type="NCBI Taxonomy" id="206506"/>
    <lineage>
        <taxon>Bacteria</taxon>
        <taxon>Pseudomonadati</taxon>
        <taxon>Pseudomonadota</taxon>
        <taxon>Betaproteobacteria</taxon>
        <taxon>Burkholderiales</taxon>
        <taxon>Alcaligenaceae</taxon>
        <taxon>Kerstersia</taxon>
    </lineage>
</organism>
<proteinExistence type="predicted"/>
<gene>
    <name evidence="1" type="ORF">AAV32_05855</name>
</gene>
<dbReference type="STRING" id="206506.AAV32_05855"/>
<sequence length="102" mass="11222">MAIEKCKIMGVKFFSGNIDGKNIDSGKVYIEEALDFTTGRAKGYASQEYSLGKAEAAQAIMHLEFPFVGEVEFMRVTNGDVTKNIVMGVKPVERIPKDQKSA</sequence>
<comment type="caution">
    <text evidence="1">The sequence shown here is derived from an EMBL/GenBank/DDBJ whole genome shotgun (WGS) entry which is preliminary data.</text>
</comment>
<dbReference type="PATRIC" id="fig|206506.3.peg.1254"/>
<protein>
    <submittedName>
        <fullName evidence="1">Uncharacterized protein</fullName>
    </submittedName>
</protein>
<dbReference type="Proteomes" id="UP000078084">
    <property type="component" value="Unassembled WGS sequence"/>
</dbReference>
<evidence type="ECO:0000313" key="2">
    <source>
        <dbReference type="Proteomes" id="UP000078084"/>
    </source>
</evidence>
<dbReference type="RefSeq" id="WP_068368777.1">
    <property type="nucleotide sequence ID" value="NZ_LBNE01000002.1"/>
</dbReference>
<keyword evidence="2" id="KW-1185">Reference proteome</keyword>
<accession>A0A171KUI8</accession>
<name>A0A171KUI8_9BURK</name>
<reference evidence="1 2" key="1">
    <citation type="submission" date="2015-04" db="EMBL/GenBank/DDBJ databases">
        <title>Genome sequence of Kerstersia gyiorum CG1.</title>
        <authorList>
            <person name="Greninger A.L."/>
            <person name="Kozyreva V."/>
            <person name="Chaturvedi V."/>
        </authorList>
    </citation>
    <scope>NUCLEOTIDE SEQUENCE [LARGE SCALE GENOMIC DNA]</scope>
    <source>
        <strain evidence="1 2">CG1</strain>
    </source>
</reference>
<evidence type="ECO:0000313" key="1">
    <source>
        <dbReference type="EMBL" id="KKO72555.1"/>
    </source>
</evidence>
<dbReference type="EMBL" id="LBNE01000002">
    <property type="protein sequence ID" value="KKO72555.1"/>
    <property type="molecule type" value="Genomic_DNA"/>
</dbReference>
<dbReference type="AlphaFoldDB" id="A0A171KUI8"/>